<keyword evidence="6" id="KW-0999">Mitochondrion inner membrane</keyword>
<gene>
    <name evidence="15" type="ORF">ASIM_LOCUS9790</name>
</gene>
<dbReference type="WBParaSite" id="ASIM_0001005901-mRNA-1">
    <property type="protein sequence ID" value="ASIM_0001005901-mRNA-1"/>
    <property type="gene ID" value="ASIM_0001005901"/>
</dbReference>
<keyword evidence="10" id="KW-0496">Mitochondrion</keyword>
<dbReference type="GO" id="GO:0005744">
    <property type="term" value="C:TIM23 mitochondrial import inner membrane translocase complex"/>
    <property type="evidence" value="ECO:0007669"/>
    <property type="project" value="TreeGrafter"/>
</dbReference>
<evidence type="ECO:0000256" key="10">
    <source>
        <dbReference type="ARBA" id="ARBA00023128"/>
    </source>
</evidence>
<protein>
    <submittedName>
        <fullName evidence="17">Mitochondrial import inner membrane translocase subunit TIM17</fullName>
    </submittedName>
</protein>
<evidence type="ECO:0000313" key="17">
    <source>
        <dbReference type="WBParaSite" id="ASIM_0001005901-mRNA-1"/>
    </source>
</evidence>
<keyword evidence="5 13" id="KW-0812">Transmembrane</keyword>
<keyword evidence="7" id="KW-0653">Protein transport</keyword>
<evidence type="ECO:0000256" key="3">
    <source>
        <dbReference type="ARBA" id="ARBA00008444"/>
    </source>
</evidence>
<dbReference type="PANTHER" id="PTHR10485:SF0">
    <property type="entry name" value="AT05822P-RELATED"/>
    <property type="match status" value="1"/>
</dbReference>
<keyword evidence="9" id="KW-0811">Translocation</keyword>
<dbReference type="PANTHER" id="PTHR10485">
    <property type="entry name" value="MITOCHONDRIAL IMPORT INNER MEMBRANE TRANSLOCASE SUBUNIT TIM-17"/>
    <property type="match status" value="1"/>
</dbReference>
<dbReference type="OrthoDB" id="2261329at2759"/>
<comment type="function">
    <text evidence="1">Essential component of the TIM23 complex, a complex that mediates the translocation of transit peptide-containing proteins across the mitochondrial inner membrane.</text>
</comment>
<dbReference type="Proteomes" id="UP000267096">
    <property type="component" value="Unassembled WGS sequence"/>
</dbReference>
<comment type="similarity">
    <text evidence="3">Belongs to the Tim17/Tim22/Tim23 family.</text>
</comment>
<reference evidence="17" key="1">
    <citation type="submission" date="2016-04" db="UniProtKB">
        <authorList>
            <consortium name="WormBaseParasite"/>
        </authorList>
    </citation>
    <scope>IDENTIFICATION</scope>
</reference>
<dbReference type="Pfam" id="PF02466">
    <property type="entry name" value="Tim17"/>
    <property type="match status" value="1"/>
</dbReference>
<evidence type="ECO:0000256" key="14">
    <source>
        <dbReference type="SAM" id="SignalP"/>
    </source>
</evidence>
<feature type="transmembrane region" description="Helical" evidence="13">
    <location>
        <begin position="146"/>
        <end position="167"/>
    </location>
</feature>
<keyword evidence="11 13" id="KW-0472">Membrane</keyword>
<dbReference type="GO" id="GO:0030150">
    <property type="term" value="P:protein import into mitochondrial matrix"/>
    <property type="evidence" value="ECO:0007669"/>
    <property type="project" value="TreeGrafter"/>
</dbReference>
<keyword evidence="14" id="KW-0732">Signal</keyword>
<evidence type="ECO:0000256" key="6">
    <source>
        <dbReference type="ARBA" id="ARBA00022792"/>
    </source>
</evidence>
<feature type="signal peptide" evidence="14">
    <location>
        <begin position="1"/>
        <end position="19"/>
    </location>
</feature>
<keyword evidence="8 13" id="KW-1133">Transmembrane helix</keyword>
<reference evidence="15 16" key="2">
    <citation type="submission" date="2018-11" db="EMBL/GenBank/DDBJ databases">
        <authorList>
            <consortium name="Pathogen Informatics"/>
        </authorList>
    </citation>
    <scope>NUCLEOTIDE SEQUENCE [LARGE SCALE GENOMIC DNA]</scope>
</reference>
<feature type="chain" id="PRO_5043120952" evidence="14">
    <location>
        <begin position="20"/>
        <end position="226"/>
    </location>
</feature>
<evidence type="ECO:0000256" key="9">
    <source>
        <dbReference type="ARBA" id="ARBA00023010"/>
    </source>
</evidence>
<keyword evidence="4" id="KW-0813">Transport</keyword>
<comment type="subcellular location">
    <subcellularLocation>
        <location evidence="2">Mitochondrion inner membrane</location>
        <topology evidence="2">Multi-pass membrane protein</topology>
    </subcellularLocation>
</comment>
<evidence type="ECO:0000256" key="12">
    <source>
        <dbReference type="SAM" id="MobiDB-lite"/>
    </source>
</evidence>
<evidence type="ECO:0000256" key="7">
    <source>
        <dbReference type="ARBA" id="ARBA00022927"/>
    </source>
</evidence>
<evidence type="ECO:0000256" key="11">
    <source>
        <dbReference type="ARBA" id="ARBA00023136"/>
    </source>
</evidence>
<dbReference type="AlphaFoldDB" id="A0A0M3JQU9"/>
<evidence type="ECO:0000256" key="13">
    <source>
        <dbReference type="SAM" id="Phobius"/>
    </source>
</evidence>
<evidence type="ECO:0000313" key="15">
    <source>
        <dbReference type="EMBL" id="VDK41737.1"/>
    </source>
</evidence>
<evidence type="ECO:0000313" key="16">
    <source>
        <dbReference type="Proteomes" id="UP000267096"/>
    </source>
</evidence>
<proteinExistence type="inferred from homology"/>
<name>A0A0M3JQU9_ANISI</name>
<evidence type="ECO:0000256" key="4">
    <source>
        <dbReference type="ARBA" id="ARBA00022448"/>
    </source>
</evidence>
<dbReference type="EMBL" id="UYRR01030971">
    <property type="protein sequence ID" value="VDK41737.1"/>
    <property type="molecule type" value="Genomic_DNA"/>
</dbReference>
<evidence type="ECO:0000256" key="8">
    <source>
        <dbReference type="ARBA" id="ARBA00022989"/>
    </source>
</evidence>
<feature type="compositionally biased region" description="Polar residues" evidence="12">
    <location>
        <begin position="197"/>
        <end position="210"/>
    </location>
</feature>
<evidence type="ECO:0000256" key="2">
    <source>
        <dbReference type="ARBA" id="ARBA00004448"/>
    </source>
</evidence>
<dbReference type="GO" id="GO:0008320">
    <property type="term" value="F:protein transmembrane transporter activity"/>
    <property type="evidence" value="ECO:0007669"/>
    <property type="project" value="TreeGrafter"/>
</dbReference>
<keyword evidence="16" id="KW-1185">Reference proteome</keyword>
<sequence length="226" mass="23842">MQLFHILYLCFVLDTYLNSHILCWLKGNISYAAIYLDINSANATCSPYRIGDDIGSAYAMGLVGGSIFHSFNGFRNAAAGQKIRGMFREVRMRGPLTGVQFAAWGGMFSTIDCTMVALRKKEDPINSIVSGGLTGAFLAVRSGPKVMVGSAVLGAVILAMIEGVGLITARWMGSMLDPTAPPSPELEDPLSLPTKPAKSTSSGGNISSGVEASPNMAPFGIPAMNV</sequence>
<accession>A0A0M3JQU9</accession>
<evidence type="ECO:0000256" key="1">
    <source>
        <dbReference type="ARBA" id="ARBA00002959"/>
    </source>
</evidence>
<organism evidence="17">
    <name type="scientific">Anisakis simplex</name>
    <name type="common">Herring worm</name>
    <dbReference type="NCBI Taxonomy" id="6269"/>
    <lineage>
        <taxon>Eukaryota</taxon>
        <taxon>Metazoa</taxon>
        <taxon>Ecdysozoa</taxon>
        <taxon>Nematoda</taxon>
        <taxon>Chromadorea</taxon>
        <taxon>Rhabditida</taxon>
        <taxon>Spirurina</taxon>
        <taxon>Ascaridomorpha</taxon>
        <taxon>Ascaridoidea</taxon>
        <taxon>Anisakidae</taxon>
        <taxon>Anisakis</taxon>
        <taxon>Anisakis simplex complex</taxon>
    </lineage>
</organism>
<feature type="region of interest" description="Disordered" evidence="12">
    <location>
        <begin position="178"/>
        <end position="211"/>
    </location>
</feature>
<evidence type="ECO:0000256" key="5">
    <source>
        <dbReference type="ARBA" id="ARBA00022692"/>
    </source>
</evidence>